<keyword evidence="3" id="KW-1185">Reference proteome</keyword>
<feature type="region of interest" description="Disordered" evidence="1">
    <location>
        <begin position="446"/>
        <end position="561"/>
    </location>
</feature>
<name>A0ABD3HL01_9MARC</name>
<proteinExistence type="predicted"/>
<gene>
    <name evidence="2" type="ORF">R1sor_005257</name>
</gene>
<protein>
    <submittedName>
        <fullName evidence="2">Uncharacterized protein</fullName>
    </submittedName>
</protein>
<accession>A0ABD3HL01</accession>
<dbReference type="EMBL" id="JBJQOH010000003">
    <property type="protein sequence ID" value="KAL3691606.1"/>
    <property type="molecule type" value="Genomic_DNA"/>
</dbReference>
<comment type="caution">
    <text evidence="2">The sequence shown here is derived from an EMBL/GenBank/DDBJ whole genome shotgun (WGS) entry which is preliminary data.</text>
</comment>
<dbReference type="Proteomes" id="UP001633002">
    <property type="component" value="Unassembled WGS sequence"/>
</dbReference>
<sequence length="561" mass="64635">MKNEERTDTDLMKSMKNEDRLLCNEDHEVTKVRFPQLAREQREFVRGCRFGCAKAIAKKDFFTKKLYFIAFGNRSSAEEKSLGDFIPLRLRAIALTSQTRPILYCTFALYAKKPNLYDLWREFRFFANVSDRKYLEHLDFFIEAKAGRFFRTKEVQRRTILLSSLHSLDEELEAEHEYIFWKRRTSRVKKLTPKAILMAPKSTKKRDKISEVTDADTFAESSKDSEAPSSSSTPAKLGVCKSLALPTIALITNRSRIEELGMGFLFWRWDFSAETLVKEFATAKSEVKLPHRGKTYEWTISHWRKALGRSDEEDEGGIVWDAQVARLTMPEGVNPEELFSEKRPEKDKNGYKTRSYKDPFKKVLAEALMVLFCPARMMYLVTHKVAFIERVAKKEKVNWEAVFAQHVLHSLKTVNDGNPVYIGAFLVHLHAKNGWLTEEEKKLYGEDHPGAKNIADYSSDEDDTSSDEEQQAVAPQVLTKDTEDEDEDEGTPRPQGVQLSFEDAIRKPKSPTSPNYSPLATPEPKTKKRMRGEVTRAKKALRIGHEDTTKIREDTEDEDED</sequence>
<feature type="region of interest" description="Disordered" evidence="1">
    <location>
        <begin position="213"/>
        <end position="235"/>
    </location>
</feature>
<reference evidence="2 3" key="1">
    <citation type="submission" date="2024-09" db="EMBL/GenBank/DDBJ databases">
        <title>Chromosome-scale assembly of Riccia sorocarpa.</title>
        <authorList>
            <person name="Paukszto L."/>
        </authorList>
    </citation>
    <scope>NUCLEOTIDE SEQUENCE [LARGE SCALE GENOMIC DNA]</scope>
    <source>
        <strain evidence="2">LP-2024</strain>
        <tissue evidence="2">Aerial parts of the thallus</tissue>
    </source>
</reference>
<feature type="compositionally biased region" description="Basic and acidic residues" evidence="1">
    <location>
        <begin position="543"/>
        <end position="553"/>
    </location>
</feature>
<dbReference type="AlphaFoldDB" id="A0ABD3HL01"/>
<feature type="compositionally biased region" description="Acidic residues" evidence="1">
    <location>
        <begin position="458"/>
        <end position="470"/>
    </location>
</feature>
<organism evidence="2 3">
    <name type="scientific">Riccia sorocarpa</name>
    <dbReference type="NCBI Taxonomy" id="122646"/>
    <lineage>
        <taxon>Eukaryota</taxon>
        <taxon>Viridiplantae</taxon>
        <taxon>Streptophyta</taxon>
        <taxon>Embryophyta</taxon>
        <taxon>Marchantiophyta</taxon>
        <taxon>Marchantiopsida</taxon>
        <taxon>Marchantiidae</taxon>
        <taxon>Marchantiales</taxon>
        <taxon>Ricciaceae</taxon>
        <taxon>Riccia</taxon>
    </lineage>
</organism>
<evidence type="ECO:0000313" key="2">
    <source>
        <dbReference type="EMBL" id="KAL3691606.1"/>
    </source>
</evidence>
<evidence type="ECO:0000313" key="3">
    <source>
        <dbReference type="Proteomes" id="UP001633002"/>
    </source>
</evidence>
<evidence type="ECO:0000256" key="1">
    <source>
        <dbReference type="SAM" id="MobiDB-lite"/>
    </source>
</evidence>